<protein>
    <submittedName>
        <fullName evidence="2">Putative ovule protein</fullName>
    </submittedName>
</protein>
<proteinExistence type="predicted"/>
<feature type="signal peptide" evidence="1">
    <location>
        <begin position="1"/>
        <end position="22"/>
    </location>
</feature>
<feature type="chain" id="PRO_5006865475" evidence="1">
    <location>
        <begin position="23"/>
        <end position="91"/>
    </location>
</feature>
<dbReference type="PROSITE" id="PS51257">
    <property type="entry name" value="PROKAR_LIPOPROTEIN"/>
    <property type="match status" value="1"/>
</dbReference>
<name>A0A0V0GR45_SOLCH</name>
<reference evidence="2" key="1">
    <citation type="submission" date="2015-12" db="EMBL/GenBank/DDBJ databases">
        <title>Gene expression during late stages of embryo sac development: a critical building block for successful pollen-pistil interactions.</title>
        <authorList>
            <person name="Liu Y."/>
            <person name="Joly V."/>
            <person name="Sabar M."/>
            <person name="Matton D.P."/>
        </authorList>
    </citation>
    <scope>NUCLEOTIDE SEQUENCE</scope>
</reference>
<accession>A0A0V0GR45</accession>
<sequence>MFPKSSLFLVSIQLHLLSIACRECLSYLHNIHLTVLSPVYKFTCPWYWLIDLYCSQTAHLRHVAGDLLLRQLTTEAQISSFQNVTMLRPLV</sequence>
<keyword evidence="1" id="KW-0732">Signal</keyword>
<dbReference type="EMBL" id="GEDG01032548">
    <property type="protein sequence ID" value="JAP10754.1"/>
    <property type="molecule type" value="Transcribed_RNA"/>
</dbReference>
<evidence type="ECO:0000313" key="2">
    <source>
        <dbReference type="EMBL" id="JAP10754.1"/>
    </source>
</evidence>
<organism evidence="2">
    <name type="scientific">Solanum chacoense</name>
    <name type="common">Chaco potato</name>
    <dbReference type="NCBI Taxonomy" id="4108"/>
    <lineage>
        <taxon>Eukaryota</taxon>
        <taxon>Viridiplantae</taxon>
        <taxon>Streptophyta</taxon>
        <taxon>Embryophyta</taxon>
        <taxon>Tracheophyta</taxon>
        <taxon>Spermatophyta</taxon>
        <taxon>Magnoliopsida</taxon>
        <taxon>eudicotyledons</taxon>
        <taxon>Gunneridae</taxon>
        <taxon>Pentapetalae</taxon>
        <taxon>asterids</taxon>
        <taxon>lamiids</taxon>
        <taxon>Solanales</taxon>
        <taxon>Solanaceae</taxon>
        <taxon>Solanoideae</taxon>
        <taxon>Solaneae</taxon>
        <taxon>Solanum</taxon>
    </lineage>
</organism>
<dbReference type="AlphaFoldDB" id="A0A0V0GR45"/>
<evidence type="ECO:0000256" key="1">
    <source>
        <dbReference type="SAM" id="SignalP"/>
    </source>
</evidence>